<feature type="region of interest" description="Disordered" evidence="2">
    <location>
        <begin position="643"/>
        <end position="693"/>
    </location>
</feature>
<organism evidence="3 4">
    <name type="scientific">Ursus americanus</name>
    <name type="common">American black bear</name>
    <name type="synonym">Euarctos americanus</name>
    <dbReference type="NCBI Taxonomy" id="9643"/>
    <lineage>
        <taxon>Eukaryota</taxon>
        <taxon>Metazoa</taxon>
        <taxon>Chordata</taxon>
        <taxon>Craniata</taxon>
        <taxon>Vertebrata</taxon>
        <taxon>Euteleostomi</taxon>
        <taxon>Mammalia</taxon>
        <taxon>Eutheria</taxon>
        <taxon>Laurasiatheria</taxon>
        <taxon>Carnivora</taxon>
        <taxon>Caniformia</taxon>
        <taxon>Ursidae</taxon>
        <taxon>Ursus</taxon>
    </lineage>
</organism>
<sequence>MAYYGKCIETVIEQLNKFKPEKDSPEQFLEAASTVLQTLSPQKQEFILEVLSGCLEYQKLLAVVVDAFYVRAGWLCPRADYNLFEVICYLATFQLEELGFQLFCDIVRAQPVDKMHKFLRFFFNPLNLCSWIKDEWSLIYETAHVRENWIDPLMRWQPEVQELIHQLEEAMSNQPPLSKTKAKVTEPKEFNLTVPRPRAIPVPEPVPVVAKSKPIPRSTYQPPKERQLLEMTKRVNRWKAESPLRGSMTRRCGEEEGKGALGALSLPSPSSPLQPNEVPVKLNTAAILREGSLYQRQVEEELQRVDKLVDGAGDFSEFLEWQKKMQAKDREEELTAGECRRLQGKLSREEAILARQHLTRENKQKADQKKEEQTAELMQQCAERRLQEERSMKELVEQVTEVQKNVKLAQMKLLKGRRQIVQEVIDESRELLQRRAEAAKEEQKRRCELISQLRALETQPTRKGKLVDLTQIPGYGLEGEMSVVELRERLALLKETQRREEEEKRDQIIQGKRARSQELQNMVEQISLCRAAMGRSAALRWEEKKAQSAAPGMRSPDARVLALQRKIEERAAERRSRPTVSQPVSAPRPARSKPGAIAHKSHANRRGNLGPERGGSGPGYAGRRTPVLNQLRLVAQRCVAKIKAPGAPRRHPSKPQLPRGLAHPGPQTARLAGKRELELASVGGTGKRRVSKR</sequence>
<evidence type="ECO:0000256" key="1">
    <source>
        <dbReference type="SAM" id="Coils"/>
    </source>
</evidence>
<feature type="coiled-coil region" evidence="1">
    <location>
        <begin position="363"/>
        <end position="442"/>
    </location>
</feature>
<reference evidence="3" key="3">
    <citation type="submission" date="2025-09" db="UniProtKB">
        <authorList>
            <consortium name="Ensembl"/>
        </authorList>
    </citation>
    <scope>IDENTIFICATION</scope>
</reference>
<gene>
    <name evidence="3" type="primary">CFAP99</name>
</gene>
<name>A0A452QGW8_URSAM</name>
<proteinExistence type="predicted"/>
<keyword evidence="1" id="KW-0175">Coiled coil</keyword>
<dbReference type="GeneTree" id="ENSGT00500000045231"/>
<evidence type="ECO:0000313" key="3">
    <source>
        <dbReference type="Ensembl" id="ENSUAMP00000004212.1"/>
    </source>
</evidence>
<accession>A0A452QGW8</accession>
<keyword evidence="4" id="KW-1185">Reference proteome</keyword>
<feature type="region of interest" description="Disordered" evidence="2">
    <location>
        <begin position="569"/>
        <end position="624"/>
    </location>
</feature>
<dbReference type="Proteomes" id="UP000291022">
    <property type="component" value="Unassembled WGS sequence"/>
</dbReference>
<dbReference type="PANTHER" id="PTHR34649">
    <property type="entry name" value="CILIA- AND FLAGELLA-ASSOCIATED PROTEIN 99"/>
    <property type="match status" value="1"/>
</dbReference>
<reference evidence="4" key="1">
    <citation type="submission" date="2016-06" db="EMBL/GenBank/DDBJ databases">
        <title>De novo assembly and RNA-Seq shows season-dependent expression and editing in black bear kidneys.</title>
        <authorList>
            <person name="Korstanje R."/>
            <person name="Srivastava A."/>
            <person name="Sarsani V.K."/>
            <person name="Sheehan S.M."/>
            <person name="Seger R.L."/>
            <person name="Barter M.E."/>
            <person name="Lindqvist C."/>
            <person name="Brody L.C."/>
            <person name="Mullikin J.C."/>
        </authorList>
    </citation>
    <scope>NUCLEOTIDE SEQUENCE [LARGE SCALE GENOMIC DNA]</scope>
</reference>
<dbReference type="AlphaFoldDB" id="A0A452QGW8"/>
<dbReference type="OMA" id="VQDGRYC"/>
<dbReference type="InterPro" id="IPR039341">
    <property type="entry name" value="CFAP99"/>
</dbReference>
<dbReference type="Ensembl" id="ENSUAMT00000004802.1">
    <property type="protein sequence ID" value="ENSUAMP00000004212.1"/>
    <property type="gene ID" value="ENSUAMG00000003809.1"/>
</dbReference>
<protein>
    <submittedName>
        <fullName evidence="3">Cilia and flagella associated protein 99</fullName>
    </submittedName>
</protein>
<evidence type="ECO:0000313" key="4">
    <source>
        <dbReference type="Proteomes" id="UP000291022"/>
    </source>
</evidence>
<reference evidence="3" key="2">
    <citation type="submission" date="2025-08" db="UniProtKB">
        <authorList>
            <consortium name="Ensembl"/>
        </authorList>
    </citation>
    <scope>IDENTIFICATION</scope>
</reference>
<evidence type="ECO:0000256" key="2">
    <source>
        <dbReference type="SAM" id="MobiDB-lite"/>
    </source>
</evidence>
<dbReference type="PANTHER" id="PTHR34649:SF1">
    <property type="entry name" value="CILIA- AND FLAGELLA-ASSOCIATED PROTEIN 99"/>
    <property type="match status" value="1"/>
</dbReference>